<dbReference type="Proteomes" id="UP000282454">
    <property type="component" value="Unassembled WGS sequence"/>
</dbReference>
<dbReference type="EMBL" id="RCDD01000005">
    <property type="protein sequence ID" value="RLK54839.1"/>
    <property type="molecule type" value="Genomic_DNA"/>
</dbReference>
<proteinExistence type="predicted"/>
<dbReference type="Pfam" id="PF25680">
    <property type="entry name" value="Mom"/>
    <property type="match status" value="1"/>
</dbReference>
<dbReference type="InterPro" id="IPR057895">
    <property type="entry name" value="Mom"/>
</dbReference>
<organism evidence="1 2">
    <name type="scientific">Actinokineospora cianjurensis</name>
    <dbReference type="NCBI Taxonomy" id="585224"/>
    <lineage>
        <taxon>Bacteria</taxon>
        <taxon>Bacillati</taxon>
        <taxon>Actinomycetota</taxon>
        <taxon>Actinomycetes</taxon>
        <taxon>Pseudonocardiales</taxon>
        <taxon>Pseudonocardiaceae</taxon>
        <taxon>Actinokineospora</taxon>
    </lineage>
</organism>
<accession>A0A421AYI3</accession>
<protein>
    <submittedName>
        <fullName evidence="1">Uncharacterized protein</fullName>
    </submittedName>
</protein>
<sequence length="174" mass="19364">MFVGAIVYGRGASNHLGRPYGLDQTQVAELVRVALTDHAAPVTQMIAATLRQLRAASPGLRLVVSFADTTQGHHGGIYQAGNWIYTGTTDPHTLSYVVHGREIHGRSLRHLAVARGPGETAEEFVRRTIDPHVRSITTPTLKHRYLYPLDRAMRRQLLDRARPYPTRLEVSPRA</sequence>
<evidence type="ECO:0000313" key="2">
    <source>
        <dbReference type="Proteomes" id="UP000282454"/>
    </source>
</evidence>
<gene>
    <name evidence="1" type="ORF">CLV68_5228</name>
</gene>
<reference evidence="1 2" key="1">
    <citation type="submission" date="2018-10" db="EMBL/GenBank/DDBJ databases">
        <title>Genomic Encyclopedia of Archaeal and Bacterial Type Strains, Phase II (KMG-II): from individual species to whole genera.</title>
        <authorList>
            <person name="Goeker M."/>
        </authorList>
    </citation>
    <scope>NUCLEOTIDE SEQUENCE [LARGE SCALE GENOMIC DNA]</scope>
    <source>
        <strain evidence="1 2">DSM 45657</strain>
    </source>
</reference>
<dbReference type="AlphaFoldDB" id="A0A421AYI3"/>
<name>A0A421AYI3_9PSEU</name>
<comment type="caution">
    <text evidence="1">The sequence shown here is derived from an EMBL/GenBank/DDBJ whole genome shotgun (WGS) entry which is preliminary data.</text>
</comment>
<keyword evidence="2" id="KW-1185">Reference proteome</keyword>
<evidence type="ECO:0000313" key="1">
    <source>
        <dbReference type="EMBL" id="RLK54839.1"/>
    </source>
</evidence>